<dbReference type="SFLD" id="SFLDG01082">
    <property type="entry name" value="B12-binding_domain_containing"/>
    <property type="match status" value="1"/>
</dbReference>
<keyword evidence="3" id="KW-0479">Metal-binding</keyword>
<dbReference type="SFLD" id="SFLDS00029">
    <property type="entry name" value="Radical_SAM"/>
    <property type="match status" value="1"/>
</dbReference>
<evidence type="ECO:0000313" key="8">
    <source>
        <dbReference type="Proteomes" id="UP000590542"/>
    </source>
</evidence>
<dbReference type="InterPro" id="IPR058240">
    <property type="entry name" value="rSAM_sf"/>
</dbReference>
<keyword evidence="2" id="KW-0949">S-adenosyl-L-methionine</keyword>
<dbReference type="SUPFAM" id="SSF102114">
    <property type="entry name" value="Radical SAM enzymes"/>
    <property type="match status" value="1"/>
</dbReference>
<comment type="cofactor">
    <cofactor evidence="1">
        <name>[4Fe-4S] cluster</name>
        <dbReference type="ChEBI" id="CHEBI:49883"/>
    </cofactor>
</comment>
<dbReference type="InterPro" id="IPR006638">
    <property type="entry name" value="Elp3/MiaA/NifB-like_rSAM"/>
</dbReference>
<feature type="domain" description="Elp3/MiaA/NifB-like radical SAM core" evidence="6">
    <location>
        <begin position="181"/>
        <end position="385"/>
    </location>
</feature>
<keyword evidence="5" id="KW-0411">Iron-sulfur</keyword>
<dbReference type="InterPro" id="IPR007197">
    <property type="entry name" value="rSAM"/>
</dbReference>
<evidence type="ECO:0000256" key="3">
    <source>
        <dbReference type="ARBA" id="ARBA00022723"/>
    </source>
</evidence>
<sequence length="452" mass="53167">MKTNEQTNKQKKGAKMATYGVKTWRKVDFYEVIKTPKDQIIGLSFPRSDLNLGLEPSILSVLPDGDNVHYDMKNRDHNDCNVQLYLCSVYISGMEEFVSWAQRHDTSKIVVGGYHPTTFPEDFERYAFKIVQGPCDDIWGTIKQPGKVVKGIVNHKRVPRRDLYDIKYNQQIIPDKKPKDVVVSINTSQGCAMKPPCDFCCTPIMCPILLSRPLEAVEKEVRSLVQYKPKFLFIRDENFTMQKDWTERLQIIHGLLPKTKIYLFASANTLKEPALQEMAKQGVYMICLGLEDITVEYTKNRTLDQVVRWMKNNGIMTYLSFIVNPHKVIGREAGKDFYDKLMSRFHELAPEMVCGNFLMPFRGTALWDQYYAFVSPEDYKFYDSKTPFLIRNPIVREKMQFFMFWYQWKYYTSDFYNNNVRKFETGDTLHLRFLELYDQFSAKYQKIWNVRP</sequence>
<dbReference type="InterPro" id="IPR051198">
    <property type="entry name" value="BchE-like"/>
</dbReference>
<protein>
    <recommendedName>
        <fullName evidence="6">Elp3/MiaA/NifB-like radical SAM core domain-containing protein</fullName>
    </recommendedName>
</protein>
<reference evidence="7 8" key="1">
    <citation type="journal article" date="2020" name="Biotechnol. Biofuels">
        <title>New insights from the biogas microbiome by comprehensive genome-resolved metagenomics of nearly 1600 species originating from multiple anaerobic digesters.</title>
        <authorList>
            <person name="Campanaro S."/>
            <person name="Treu L."/>
            <person name="Rodriguez-R L.M."/>
            <person name="Kovalovszki A."/>
            <person name="Ziels R.M."/>
            <person name="Maus I."/>
            <person name="Zhu X."/>
            <person name="Kougias P.G."/>
            <person name="Basile A."/>
            <person name="Luo G."/>
            <person name="Schluter A."/>
            <person name="Konstantinidis K.T."/>
            <person name="Angelidaki I."/>
        </authorList>
    </citation>
    <scope>NUCLEOTIDE SEQUENCE [LARGE SCALE GENOMIC DNA]</scope>
    <source>
        <strain evidence="7">AS27yjCOA_202</strain>
    </source>
</reference>
<keyword evidence="4" id="KW-0408">Iron</keyword>
<dbReference type="AlphaFoldDB" id="A0A7X9HSV0"/>
<proteinExistence type="predicted"/>
<dbReference type="GO" id="GO:0003824">
    <property type="term" value="F:catalytic activity"/>
    <property type="evidence" value="ECO:0007669"/>
    <property type="project" value="InterPro"/>
</dbReference>
<dbReference type="PANTHER" id="PTHR43409">
    <property type="entry name" value="ANAEROBIC MAGNESIUM-PROTOPORPHYRIN IX MONOMETHYL ESTER CYCLASE-RELATED"/>
    <property type="match status" value="1"/>
</dbReference>
<accession>A0A7X9HSV0</accession>
<dbReference type="GO" id="GO:0051536">
    <property type="term" value="F:iron-sulfur cluster binding"/>
    <property type="evidence" value="ECO:0007669"/>
    <property type="project" value="UniProtKB-KW"/>
</dbReference>
<dbReference type="PANTHER" id="PTHR43409:SF7">
    <property type="entry name" value="BLL1977 PROTEIN"/>
    <property type="match status" value="1"/>
</dbReference>
<comment type="caution">
    <text evidence="7">The sequence shown here is derived from an EMBL/GenBank/DDBJ whole genome shotgun (WGS) entry which is preliminary data.</text>
</comment>
<dbReference type="EMBL" id="JAAZNV010000011">
    <property type="protein sequence ID" value="NMB91836.1"/>
    <property type="molecule type" value="Genomic_DNA"/>
</dbReference>
<evidence type="ECO:0000259" key="6">
    <source>
        <dbReference type="SMART" id="SM00729"/>
    </source>
</evidence>
<organism evidence="7 8">
    <name type="scientific">candidate division WWE3 bacterium</name>
    <dbReference type="NCBI Taxonomy" id="2053526"/>
    <lineage>
        <taxon>Bacteria</taxon>
        <taxon>Katanobacteria</taxon>
    </lineage>
</organism>
<evidence type="ECO:0000256" key="2">
    <source>
        <dbReference type="ARBA" id="ARBA00022691"/>
    </source>
</evidence>
<dbReference type="Pfam" id="PF04055">
    <property type="entry name" value="Radical_SAM"/>
    <property type="match status" value="1"/>
</dbReference>
<dbReference type="GO" id="GO:0005829">
    <property type="term" value="C:cytosol"/>
    <property type="evidence" value="ECO:0007669"/>
    <property type="project" value="TreeGrafter"/>
</dbReference>
<evidence type="ECO:0000256" key="4">
    <source>
        <dbReference type="ARBA" id="ARBA00023004"/>
    </source>
</evidence>
<name>A0A7X9HSV0_UNCKA</name>
<evidence type="ECO:0000256" key="5">
    <source>
        <dbReference type="ARBA" id="ARBA00023014"/>
    </source>
</evidence>
<gene>
    <name evidence="7" type="ORF">GYA37_03250</name>
</gene>
<dbReference type="GO" id="GO:0046872">
    <property type="term" value="F:metal ion binding"/>
    <property type="evidence" value="ECO:0007669"/>
    <property type="project" value="UniProtKB-KW"/>
</dbReference>
<evidence type="ECO:0000313" key="7">
    <source>
        <dbReference type="EMBL" id="NMB91836.1"/>
    </source>
</evidence>
<dbReference type="Proteomes" id="UP000590542">
    <property type="component" value="Unassembled WGS sequence"/>
</dbReference>
<dbReference type="SMART" id="SM00729">
    <property type="entry name" value="Elp3"/>
    <property type="match status" value="1"/>
</dbReference>
<evidence type="ECO:0000256" key="1">
    <source>
        <dbReference type="ARBA" id="ARBA00001966"/>
    </source>
</evidence>